<dbReference type="Proteomes" id="UP000184315">
    <property type="component" value="Unassembled WGS sequence"/>
</dbReference>
<dbReference type="Gene3D" id="3.40.50.1820">
    <property type="entry name" value="alpha/beta hydrolase"/>
    <property type="match status" value="1"/>
</dbReference>
<feature type="domain" description="Carrier" evidence="5">
    <location>
        <begin position="1051"/>
        <end position="1126"/>
    </location>
</feature>
<evidence type="ECO:0000259" key="5">
    <source>
        <dbReference type="PROSITE" id="PS50075"/>
    </source>
</evidence>
<dbReference type="InterPro" id="IPR020806">
    <property type="entry name" value="PKS_PP-bd"/>
</dbReference>
<organism evidence="6 7">
    <name type="scientific">Planktothrix tepida PCC 9214</name>
    <dbReference type="NCBI Taxonomy" id="671072"/>
    <lineage>
        <taxon>Bacteria</taxon>
        <taxon>Bacillati</taxon>
        <taxon>Cyanobacteriota</taxon>
        <taxon>Cyanophyceae</taxon>
        <taxon>Oscillatoriophycideae</taxon>
        <taxon>Oscillatoriales</taxon>
        <taxon>Microcoleaceae</taxon>
        <taxon>Planktothrix</taxon>
    </lineage>
</organism>
<dbReference type="InterPro" id="IPR001031">
    <property type="entry name" value="Thioesterase"/>
</dbReference>
<evidence type="ECO:0000313" key="6">
    <source>
        <dbReference type="EMBL" id="CUR34148.1"/>
    </source>
</evidence>
<evidence type="ECO:0000256" key="1">
    <source>
        <dbReference type="ARBA" id="ARBA00001957"/>
    </source>
</evidence>
<dbReference type="STRING" id="671072.PL9214640155"/>
<name>A0A1J1LQJ9_9CYAN</name>
<dbReference type="InterPro" id="IPR045851">
    <property type="entry name" value="AMP-bd_C_sf"/>
</dbReference>
<dbReference type="InterPro" id="IPR020845">
    <property type="entry name" value="AMP-binding_CS"/>
</dbReference>
<dbReference type="Gene3D" id="3.40.50.980">
    <property type="match status" value="2"/>
</dbReference>
<dbReference type="OrthoDB" id="9778383at2"/>
<dbReference type="InterPro" id="IPR025110">
    <property type="entry name" value="AMP-bd_C"/>
</dbReference>
<proteinExistence type="inferred from homology"/>
<dbReference type="EMBL" id="CZDF01000171">
    <property type="protein sequence ID" value="CUR34148.1"/>
    <property type="molecule type" value="Genomic_DNA"/>
</dbReference>
<dbReference type="InterPro" id="IPR029058">
    <property type="entry name" value="AB_hydrolase_fold"/>
</dbReference>
<comment type="similarity">
    <text evidence="2">Belongs to the ATP-dependent AMP-binding enzyme family.</text>
</comment>
<keyword evidence="4" id="KW-0597">Phosphoprotein</keyword>
<dbReference type="InterPro" id="IPR009081">
    <property type="entry name" value="PP-bd_ACP"/>
</dbReference>
<dbReference type="Gene3D" id="3.30.300.30">
    <property type="match status" value="1"/>
</dbReference>
<dbReference type="SUPFAM" id="SSF47336">
    <property type="entry name" value="ACP-like"/>
    <property type="match status" value="1"/>
</dbReference>
<dbReference type="SUPFAM" id="SSF56801">
    <property type="entry name" value="Acetyl-CoA synthetase-like"/>
    <property type="match status" value="1"/>
</dbReference>
<dbReference type="InterPro" id="IPR023213">
    <property type="entry name" value="CAT-like_dom_sf"/>
</dbReference>
<dbReference type="InterPro" id="IPR036736">
    <property type="entry name" value="ACP-like_sf"/>
</dbReference>
<gene>
    <name evidence="6" type="ORF">PL9214640155</name>
</gene>
<dbReference type="InterPro" id="IPR001242">
    <property type="entry name" value="Condensation_dom"/>
</dbReference>
<dbReference type="SUPFAM" id="SSF53474">
    <property type="entry name" value="alpha/beta-Hydrolases"/>
    <property type="match status" value="1"/>
</dbReference>
<dbReference type="SMART" id="SM00823">
    <property type="entry name" value="PKS_PP"/>
    <property type="match status" value="1"/>
</dbReference>
<dbReference type="NCBIfam" id="TIGR01733">
    <property type="entry name" value="AA-adenyl-dom"/>
    <property type="match status" value="1"/>
</dbReference>
<keyword evidence="7" id="KW-1185">Reference proteome</keyword>
<dbReference type="GO" id="GO:0043041">
    <property type="term" value="P:amino acid activation for nonribosomal peptide biosynthetic process"/>
    <property type="evidence" value="ECO:0007669"/>
    <property type="project" value="TreeGrafter"/>
</dbReference>
<dbReference type="Pfam" id="PF18563">
    <property type="entry name" value="TubC_N"/>
    <property type="match status" value="1"/>
</dbReference>
<accession>A0A1J1LQJ9</accession>
<dbReference type="FunFam" id="3.30.559.10:FF:000012">
    <property type="entry name" value="Non-ribosomal peptide synthetase"/>
    <property type="match status" value="1"/>
</dbReference>
<dbReference type="FunFam" id="3.30.300.30:FF:000010">
    <property type="entry name" value="Enterobactin synthetase component F"/>
    <property type="match status" value="1"/>
</dbReference>
<evidence type="ECO:0000313" key="7">
    <source>
        <dbReference type="Proteomes" id="UP000184315"/>
    </source>
</evidence>
<dbReference type="Pfam" id="PF00501">
    <property type="entry name" value="AMP-binding"/>
    <property type="match status" value="1"/>
</dbReference>
<dbReference type="PANTHER" id="PTHR45527">
    <property type="entry name" value="NONRIBOSOMAL PEPTIDE SYNTHETASE"/>
    <property type="match status" value="1"/>
</dbReference>
<dbReference type="GO" id="GO:0031177">
    <property type="term" value="F:phosphopantetheine binding"/>
    <property type="evidence" value="ECO:0007669"/>
    <property type="project" value="InterPro"/>
</dbReference>
<dbReference type="Gene3D" id="1.10.10.1830">
    <property type="entry name" value="Non-ribosomal peptide synthase, adenylation domain"/>
    <property type="match status" value="1"/>
</dbReference>
<dbReference type="GO" id="GO:0008610">
    <property type="term" value="P:lipid biosynthetic process"/>
    <property type="evidence" value="ECO:0007669"/>
    <property type="project" value="UniProtKB-ARBA"/>
</dbReference>
<dbReference type="GO" id="GO:0047527">
    <property type="term" value="F:2,3-dihydroxybenzoate-serine ligase activity"/>
    <property type="evidence" value="ECO:0007669"/>
    <property type="project" value="TreeGrafter"/>
</dbReference>
<dbReference type="CDD" id="cd05930">
    <property type="entry name" value="A_NRPS"/>
    <property type="match status" value="1"/>
</dbReference>
<dbReference type="PROSITE" id="PS00455">
    <property type="entry name" value="AMP_BINDING"/>
    <property type="match status" value="1"/>
</dbReference>
<dbReference type="FunFam" id="3.30.559.30:FF:000001">
    <property type="entry name" value="Non-ribosomal peptide synthetase"/>
    <property type="match status" value="1"/>
</dbReference>
<dbReference type="InterPro" id="IPR041464">
    <property type="entry name" value="TubC_N"/>
</dbReference>
<evidence type="ECO:0000256" key="3">
    <source>
        <dbReference type="ARBA" id="ARBA00022450"/>
    </source>
</evidence>
<dbReference type="InterPro" id="IPR010071">
    <property type="entry name" value="AA_adenyl_dom"/>
</dbReference>
<dbReference type="PANTHER" id="PTHR45527:SF1">
    <property type="entry name" value="FATTY ACID SYNTHASE"/>
    <property type="match status" value="1"/>
</dbReference>
<dbReference type="FunFam" id="1.10.1200.10:FF:000005">
    <property type="entry name" value="Nonribosomal peptide synthetase 1"/>
    <property type="match status" value="1"/>
</dbReference>
<comment type="cofactor">
    <cofactor evidence="1">
        <name>pantetheine 4'-phosphate</name>
        <dbReference type="ChEBI" id="CHEBI:47942"/>
    </cofactor>
</comment>
<dbReference type="SUPFAM" id="SSF52777">
    <property type="entry name" value="CoA-dependent acyltransferases"/>
    <property type="match status" value="2"/>
</dbReference>
<dbReference type="Pfam" id="PF00668">
    <property type="entry name" value="Condensation"/>
    <property type="match status" value="1"/>
</dbReference>
<dbReference type="Gene3D" id="1.10.1200.10">
    <property type="entry name" value="ACP-like"/>
    <property type="match status" value="1"/>
</dbReference>
<dbReference type="InterPro" id="IPR020802">
    <property type="entry name" value="TesA-like"/>
</dbReference>
<protein>
    <submittedName>
        <fullName evidence="6">Non ribosomal peptide synthetase</fullName>
    </submittedName>
</protein>
<dbReference type="FunFam" id="3.40.50.980:FF:000001">
    <property type="entry name" value="Non-ribosomal peptide synthetase"/>
    <property type="match status" value="1"/>
</dbReference>
<dbReference type="Gene3D" id="3.30.559.30">
    <property type="entry name" value="Nonribosomal peptide synthetase, condensation domain"/>
    <property type="match status" value="1"/>
</dbReference>
<evidence type="ECO:0000256" key="4">
    <source>
        <dbReference type="ARBA" id="ARBA00022553"/>
    </source>
</evidence>
<dbReference type="FunFam" id="3.40.50.12780:FF:000012">
    <property type="entry name" value="Non-ribosomal peptide synthetase"/>
    <property type="match status" value="1"/>
</dbReference>
<dbReference type="GO" id="GO:0005829">
    <property type="term" value="C:cytosol"/>
    <property type="evidence" value="ECO:0007669"/>
    <property type="project" value="TreeGrafter"/>
</dbReference>
<dbReference type="GO" id="GO:0009366">
    <property type="term" value="C:enterobactin synthetase complex"/>
    <property type="evidence" value="ECO:0007669"/>
    <property type="project" value="TreeGrafter"/>
</dbReference>
<dbReference type="SMART" id="SM00824">
    <property type="entry name" value="PKS_TE"/>
    <property type="match status" value="1"/>
</dbReference>
<dbReference type="Pfam" id="PF13193">
    <property type="entry name" value="AMP-binding_C"/>
    <property type="match status" value="1"/>
</dbReference>
<dbReference type="FunFam" id="2.30.38.10:FF:000001">
    <property type="entry name" value="Non-ribosomal peptide synthetase PvdI"/>
    <property type="match status" value="1"/>
</dbReference>
<dbReference type="InterPro" id="IPR000873">
    <property type="entry name" value="AMP-dep_synth/lig_dom"/>
</dbReference>
<dbReference type="InterPro" id="IPR044894">
    <property type="entry name" value="TubC_N_sf"/>
</dbReference>
<dbReference type="Pfam" id="PF00550">
    <property type="entry name" value="PP-binding"/>
    <property type="match status" value="1"/>
</dbReference>
<dbReference type="Pfam" id="PF00975">
    <property type="entry name" value="Thioesterase"/>
    <property type="match status" value="1"/>
</dbReference>
<dbReference type="RefSeq" id="WP_072720629.1">
    <property type="nucleotide sequence ID" value="NZ_LN889812.1"/>
</dbReference>
<reference evidence="7" key="1">
    <citation type="submission" date="2015-10" db="EMBL/GenBank/DDBJ databases">
        <authorList>
            <person name="Regsiter A."/>
            <person name="william w."/>
        </authorList>
    </citation>
    <scope>NUCLEOTIDE SEQUENCE [LARGE SCALE GENOMIC DNA]</scope>
</reference>
<dbReference type="PROSITE" id="PS50075">
    <property type="entry name" value="CARRIER"/>
    <property type="match status" value="1"/>
</dbReference>
<dbReference type="Gene3D" id="3.30.559.10">
    <property type="entry name" value="Chloramphenicol acetyltransferase-like domain"/>
    <property type="match status" value="1"/>
</dbReference>
<dbReference type="GO" id="GO:0009239">
    <property type="term" value="P:enterobactin biosynthetic process"/>
    <property type="evidence" value="ECO:0007669"/>
    <property type="project" value="TreeGrafter"/>
</dbReference>
<dbReference type="Gene3D" id="2.30.38.10">
    <property type="entry name" value="Luciferase, Domain 3"/>
    <property type="match status" value="1"/>
</dbReference>
<keyword evidence="3" id="KW-0596">Phosphopantetheine</keyword>
<sequence length="1417" mass="158480">MNLKQFVAELALAGVKLWVEDDQLRVRAPKKVLTPEVRNLLALHKAELVKLLQNSNAIANDTDLPLLRVSRTGNLPLSFAQEGLWFLSQLEPTNPFYNVPLALRLNGSLNVVALEKSLNKIIQRHEVLRTNFTTVEGQPVQVIALGLTLSVQVIDLSELPESEREIAWGLKARAQIQQPFDLSSSGLIQASVLKLTPTEHILLLTIHHIVWDAPSEGVLVKELAAFYTAYCNDLLPELPELPIQYADFAVWQRQWLQEDILESQLAYWKQQLRSAPEILELPTDRVRKATQTFRGACHRQALSKELTEALMILSQRKGVTLFMTLLAALFTLLYRYTEQTDICVGTPYAGRERRELQGLIGLFLNTLVLRTDISGNPSFEELLSRVRDVALGAYAHHDLPFEKLLEQLQPARNLSYTPYFQVRFVLYPAMQIDMEGLTVSPVAVETATAKLDLFVAFVNSDSGLIGTWEYNTDLFDASTINRMAQHFQTLLEGIVANPQQKVSELPLLTEPERHQLLVEWNNATKEYPFNKCIHQLFEEQVERSPDAIAVVFEGEQLTYQDLNQRANRIAHHLKTLGVEPEVLVGIYVDRSLEMVVSLLGILKTGGAYVPLDPSYPKERLAFMLQNSQPKVLLTQECLITELPEHTAQVVCLDTDRHLIAQHSEENLNQTATVANLAYVIYTSGSTGKPKGVQVTHANLCHYAQAMSQVLNITAEDVYLHTASIAFSSSVRQLIVPLASGATVKIATSEQRKDPQSLFTTIKQHSVTVIDIVPSYWRNCIHTLASLEPVTKQALLDNKLRLIVSASEPLLSDLPTQWTFGFQHKARLINMFGQTETCGIVATYPIPAQQDEPIKIVPIGRPITNTQIYLLDCHLQPVPVGVPGEVHIGGFGLARGYLNSPELTKEKFIPNPFSQEEGTRLYKTGDNARYLPDGNIEFLGRLDRQVKIRGFRIELGEIEAALAQHPELRETVVLARDDQPDNKRLVAYVVPNHEPPATIELRHFLQQKLPDYMVPGAFVMLSSLPLTPNGKVDRRALETPDTELSNSMGFVPPRDTVEQQLQQIWSEVLKLPTVGMKDNFFTFGGHSLLAVLLMAQISRHFGKNLPIATLFSSPTIEQLASCLRSETHSLPWSPLVAIQSGTEKRPFFFVPGVGGNVIYLYELARHLGSEQPFYGLQARGLDGESEPFTQLEEIATYYIEAIQTVQPSGPYLLGGHSFGGVVAFEMATQLLKQGHEVALLAIIDVVAPIVANKPNYSDEDEVAYLFDFASYIEYMFSLKLEVSKETLASLSQEEQLNYLKERLIRVNLLPPDAGIGLVRGLVQVYIASLKAHRAYLPSGLQQAPITLFRSSEVDVFEGDTEELKQRRKEPALGWNEFSSTIDIHVVPGNHSTMMQQPHVQVLATQLLSCLKQTQAPLA</sequence>
<evidence type="ECO:0000256" key="2">
    <source>
        <dbReference type="ARBA" id="ARBA00006432"/>
    </source>
</evidence>
<dbReference type="CDD" id="cd19531">
    <property type="entry name" value="LCL_NRPS-like"/>
    <property type="match status" value="1"/>
</dbReference>